<keyword evidence="2" id="KW-1185">Reference proteome</keyword>
<reference evidence="1 2" key="1">
    <citation type="submission" date="2010-10" db="EMBL/GenBank/DDBJ databases">
        <authorList>
            <person name="Muzny D."/>
            <person name="Qin X."/>
            <person name="Deng J."/>
            <person name="Jiang H."/>
            <person name="Liu Y."/>
            <person name="Qu J."/>
            <person name="Song X.-Z."/>
            <person name="Zhang L."/>
            <person name="Thornton R."/>
            <person name="Coyle M."/>
            <person name="Francisco L."/>
            <person name="Jackson L."/>
            <person name="Javaid M."/>
            <person name="Korchina V."/>
            <person name="Kovar C."/>
            <person name="Mata R."/>
            <person name="Mathew T."/>
            <person name="Ngo R."/>
            <person name="Nguyen L."/>
            <person name="Nguyen N."/>
            <person name="Okwuonu G."/>
            <person name="Ongeri F."/>
            <person name="Pham C."/>
            <person name="Simmons D."/>
            <person name="Wilczek-Boney K."/>
            <person name="Hale W."/>
            <person name="Jakkamsetti A."/>
            <person name="Pham P."/>
            <person name="Ruth R."/>
            <person name="San Lucas F."/>
            <person name="Warren J."/>
            <person name="Zhang J."/>
            <person name="Zhao Z."/>
            <person name="Zhou C."/>
            <person name="Zhu D."/>
            <person name="Lee S."/>
            <person name="Bess C."/>
            <person name="Blankenburg K."/>
            <person name="Forbes L."/>
            <person name="Fu Q."/>
            <person name="Gubbala S."/>
            <person name="Hirani K."/>
            <person name="Jayaseelan J.C."/>
            <person name="Lara F."/>
            <person name="Munidasa M."/>
            <person name="Palculict T."/>
            <person name="Patil S."/>
            <person name="Pu L.-L."/>
            <person name="Saada N."/>
            <person name="Tang L."/>
            <person name="Weissenberger G."/>
            <person name="Zhu Y."/>
            <person name="Hemphill L."/>
            <person name="Shang Y."/>
            <person name="Youmans B."/>
            <person name="Ayvaz T."/>
            <person name="Ross M."/>
            <person name="Santibanez J."/>
            <person name="Aqrawi P."/>
            <person name="Gross S."/>
            <person name="Joshi V."/>
            <person name="Fowler G."/>
            <person name="Nazareth L."/>
            <person name="Reid J."/>
            <person name="Worley K."/>
            <person name="Petrosino J."/>
            <person name="Highlander S."/>
            <person name="Gibbs R."/>
        </authorList>
    </citation>
    <scope>NUCLEOTIDE SEQUENCE [LARGE SCALE GENOMIC DNA]</scope>
    <source>
        <strain evidence="1 2">ATCC 33574</strain>
    </source>
</reference>
<dbReference type="Proteomes" id="UP000003112">
    <property type="component" value="Unassembled WGS sequence"/>
</dbReference>
<organism evidence="1 2">
    <name type="scientific">Segatella buccae ATCC 33574</name>
    <dbReference type="NCBI Taxonomy" id="873513"/>
    <lineage>
        <taxon>Bacteria</taxon>
        <taxon>Pseudomonadati</taxon>
        <taxon>Bacteroidota</taxon>
        <taxon>Bacteroidia</taxon>
        <taxon>Bacteroidales</taxon>
        <taxon>Prevotellaceae</taxon>
        <taxon>Segatella</taxon>
    </lineage>
</organism>
<comment type="caution">
    <text evidence="1">The sequence shown here is derived from an EMBL/GenBank/DDBJ whole genome shotgun (WGS) entry which is preliminary data.</text>
</comment>
<accession>E6K9I8</accession>
<sequence length="73" mass="8236">MTYQRSTNLLNTVLAIFFLLQPSQPTYSPLIQPFVWLPLKSTIEEPNSVWCVRQAGEATGLSNEPSCAMNYND</sequence>
<protein>
    <submittedName>
        <fullName evidence="1">Uncharacterized protein</fullName>
    </submittedName>
</protein>
<gene>
    <name evidence="1" type="ORF">HMPREF6485_2274</name>
</gene>
<dbReference type="EMBL" id="AEPD01000036">
    <property type="protein sequence ID" value="EFU29790.1"/>
    <property type="molecule type" value="Genomic_DNA"/>
</dbReference>
<proteinExistence type="predicted"/>
<dbReference type="HOGENOM" id="CLU_2701684_0_0_10"/>
<dbReference type="AlphaFoldDB" id="E6K9I8"/>
<evidence type="ECO:0000313" key="1">
    <source>
        <dbReference type="EMBL" id="EFU29790.1"/>
    </source>
</evidence>
<name>E6K9I8_9BACT</name>
<evidence type="ECO:0000313" key="2">
    <source>
        <dbReference type="Proteomes" id="UP000003112"/>
    </source>
</evidence>